<evidence type="ECO:0000259" key="2">
    <source>
        <dbReference type="Pfam" id="PF24042"/>
    </source>
</evidence>
<dbReference type="AlphaFoldDB" id="A0A1G7QJA2"/>
<proteinExistence type="predicted"/>
<accession>A0A1G7QJA2</accession>
<dbReference type="RefSeq" id="WP_149799419.1">
    <property type="nucleotide sequence ID" value="NZ_FNBO01000012.1"/>
</dbReference>
<dbReference type="EMBL" id="FNBO01000012">
    <property type="protein sequence ID" value="SDF98566.1"/>
    <property type="molecule type" value="Genomic_DNA"/>
</dbReference>
<dbReference type="OrthoDB" id="8482at2157"/>
<dbReference type="InterPro" id="IPR036388">
    <property type="entry name" value="WH-like_DNA-bd_sf"/>
</dbReference>
<protein>
    <submittedName>
        <fullName evidence="3">Helix-turn-helix domain-containing protein</fullName>
    </submittedName>
</protein>
<dbReference type="Proteomes" id="UP000324020">
    <property type="component" value="Unassembled WGS sequence"/>
</dbReference>
<dbReference type="Gene3D" id="1.10.10.10">
    <property type="entry name" value="Winged helix-like DNA-binding domain superfamily/Winged helix DNA-binding domain"/>
    <property type="match status" value="1"/>
</dbReference>
<dbReference type="Pfam" id="PF24038">
    <property type="entry name" value="DUF7347"/>
    <property type="match status" value="1"/>
</dbReference>
<dbReference type="InterPro" id="IPR055775">
    <property type="entry name" value="DUF7351"/>
</dbReference>
<organism evidence="3 4">
    <name type="scientific">Halorubrum xinjiangense</name>
    <dbReference type="NCBI Taxonomy" id="261291"/>
    <lineage>
        <taxon>Archaea</taxon>
        <taxon>Methanobacteriati</taxon>
        <taxon>Methanobacteriota</taxon>
        <taxon>Stenosarchaea group</taxon>
        <taxon>Halobacteria</taxon>
        <taxon>Halobacteriales</taxon>
        <taxon>Haloferacaceae</taxon>
        <taxon>Halorubrum</taxon>
    </lineage>
</organism>
<reference evidence="3 4" key="1">
    <citation type="submission" date="2016-10" db="EMBL/GenBank/DDBJ databases">
        <authorList>
            <person name="Varghese N."/>
            <person name="Submissions S."/>
        </authorList>
    </citation>
    <scope>NUCLEOTIDE SEQUENCE [LARGE SCALE GENOMIC DNA]</scope>
    <source>
        <strain evidence="3 4">CGMCC 1.3527</strain>
    </source>
</reference>
<evidence type="ECO:0000259" key="1">
    <source>
        <dbReference type="Pfam" id="PF24038"/>
    </source>
</evidence>
<gene>
    <name evidence="3" type="ORF">SAMN04488067_11227</name>
</gene>
<evidence type="ECO:0000313" key="3">
    <source>
        <dbReference type="EMBL" id="SDF98566.1"/>
    </source>
</evidence>
<name>A0A1G7QJA2_9EURY</name>
<dbReference type="Pfam" id="PF24042">
    <property type="entry name" value="DUF7351"/>
    <property type="match status" value="1"/>
</dbReference>
<feature type="domain" description="DUF7347" evidence="1">
    <location>
        <begin position="9"/>
        <end position="89"/>
    </location>
</feature>
<feature type="domain" description="DUF7351" evidence="2">
    <location>
        <begin position="106"/>
        <end position="277"/>
    </location>
</feature>
<dbReference type="InterPro" id="IPR055771">
    <property type="entry name" value="DUF7347"/>
</dbReference>
<evidence type="ECO:0000313" key="4">
    <source>
        <dbReference type="Proteomes" id="UP000324020"/>
    </source>
</evidence>
<keyword evidence="4" id="KW-1185">Reference proteome</keyword>
<sequence>MTDFDPEAAASFDALGQEVRIGILEALVQERVDDPRNPGASFSELRERVGVTDSGRFNYHLDKLTGRFVQETDAGYELNAAGQEVVGAVLSRSFDSEGESGPTALDAPCRACGETARARYEDGKLFVECDNGHLNHSDYLPGSLVEERPLPEAMALATLLGQQDLDLVTRDVCPSCYREIESGVVLEEGAPALDGRCHDCGHFFRGPVSLAVLTHPVLQAFYLERGRDVREASLWSLPFLTDSDRARVDSESPLRVTVDASYDGDALRFSLDEDASVIEYHVERIRAERD</sequence>